<dbReference type="Proteomes" id="UP001223720">
    <property type="component" value="Chromosome"/>
</dbReference>
<organism evidence="1 2">
    <name type="scientific">Methylorubrum extorquens</name>
    <name type="common">Methylobacterium dichloromethanicum</name>
    <name type="synonym">Methylobacterium extorquens</name>
    <dbReference type="NCBI Taxonomy" id="408"/>
    <lineage>
        <taxon>Bacteria</taxon>
        <taxon>Pseudomonadati</taxon>
        <taxon>Pseudomonadota</taxon>
        <taxon>Alphaproteobacteria</taxon>
        <taxon>Hyphomicrobiales</taxon>
        <taxon>Methylobacteriaceae</taxon>
        <taxon>Methylorubrum</taxon>
    </lineage>
</organism>
<evidence type="ECO:0000313" key="2">
    <source>
        <dbReference type="Proteomes" id="UP001223720"/>
    </source>
</evidence>
<proteinExistence type="predicted"/>
<sequence length="64" mass="7139">MTFSVQWTTVNGVVSIAQTTALGAYRQAERATQSGMRNVRIRSPDGDLIKLADFRHPFDDAQKN</sequence>
<evidence type="ECO:0000313" key="1">
    <source>
        <dbReference type="EMBL" id="WHQ70042.1"/>
    </source>
</evidence>
<name>A0AAX3WFB7_METEX</name>
<dbReference type="EMBL" id="CP073633">
    <property type="protein sequence ID" value="WHQ70042.1"/>
    <property type="molecule type" value="Genomic_DNA"/>
</dbReference>
<evidence type="ECO:0008006" key="3">
    <source>
        <dbReference type="Google" id="ProtNLM"/>
    </source>
</evidence>
<accession>A0AAX3WFB7</accession>
<dbReference type="RefSeq" id="WP_283535621.1">
    <property type="nucleotide sequence ID" value="NZ_CP073633.1"/>
</dbReference>
<dbReference type="AlphaFoldDB" id="A0AAX3WFB7"/>
<gene>
    <name evidence="1" type="ORF">KEC54_27670</name>
</gene>
<reference evidence="1" key="1">
    <citation type="journal article" date="2022" name="Biotechnol. Bioprocess Eng.">
        <title>Pan-genome Analysis Reveals Comparative Genomic Features of Central Metabolic Pathways in Methylorubrum extorquens.</title>
        <authorList>
            <person name="Lee G.M."/>
            <person name="Scott-Nevros Z.K."/>
            <person name="Lee S.-M."/>
            <person name="Kim D."/>
        </authorList>
    </citation>
    <scope>NUCLEOTIDE SEQUENCE</scope>
    <source>
        <strain evidence="1">ATCC 55366</strain>
    </source>
</reference>
<protein>
    <recommendedName>
        <fullName evidence="3">DUF2188 domain-containing protein</fullName>
    </recommendedName>
</protein>